<feature type="compositionally biased region" description="Basic and acidic residues" evidence="1">
    <location>
        <begin position="818"/>
        <end position="843"/>
    </location>
</feature>
<dbReference type="InterPro" id="IPR049402">
    <property type="entry name" value="DZF_dom_C"/>
</dbReference>
<feature type="compositionally biased region" description="Low complexity" evidence="1">
    <location>
        <begin position="33"/>
        <end position="65"/>
    </location>
</feature>
<accession>A0AAJ6QQW7</accession>
<feature type="compositionally biased region" description="Low complexity" evidence="1">
    <location>
        <begin position="135"/>
        <end position="149"/>
    </location>
</feature>
<dbReference type="CTD" id="39764"/>
<dbReference type="FunFam" id="3.30.160.60:FF:000210">
    <property type="entry name" value="Zinc finger RNA-binding protein 2"/>
    <property type="match status" value="1"/>
</dbReference>
<dbReference type="PANTHER" id="PTHR45762">
    <property type="entry name" value="ZINC FINGER RNA-BINDING PROTEIN"/>
    <property type="match status" value="1"/>
</dbReference>
<dbReference type="AlphaFoldDB" id="A0AAJ6QQW7"/>
<dbReference type="InterPro" id="IPR043519">
    <property type="entry name" value="NT_sf"/>
</dbReference>
<feature type="region of interest" description="Disordered" evidence="1">
    <location>
        <begin position="227"/>
        <end position="252"/>
    </location>
</feature>
<dbReference type="SMART" id="SM00572">
    <property type="entry name" value="DZF"/>
    <property type="match status" value="1"/>
</dbReference>
<dbReference type="GO" id="GO:0003725">
    <property type="term" value="F:double-stranded RNA binding"/>
    <property type="evidence" value="ECO:0007669"/>
    <property type="project" value="TreeGrafter"/>
</dbReference>
<dbReference type="FunFam" id="3.30.460.10:FF:000010">
    <property type="entry name" value="Zinc finger RNA-binding protein 2"/>
    <property type="match status" value="1"/>
</dbReference>
<feature type="region of interest" description="Disordered" evidence="1">
    <location>
        <begin position="490"/>
        <end position="524"/>
    </location>
</feature>
<dbReference type="InterPro" id="IPR013087">
    <property type="entry name" value="Znf_C2H2_type"/>
</dbReference>
<feature type="compositionally biased region" description="Basic and acidic residues" evidence="1">
    <location>
        <begin position="490"/>
        <end position="514"/>
    </location>
</feature>
<dbReference type="InterPro" id="IPR003604">
    <property type="entry name" value="Matrin/U1-like-C_Znf_C2H2"/>
</dbReference>
<name>A0AAJ6QQW7_9ACAR</name>
<evidence type="ECO:0000259" key="2">
    <source>
        <dbReference type="PROSITE" id="PS51703"/>
    </source>
</evidence>
<organism evidence="3 4">
    <name type="scientific">Galendromus occidentalis</name>
    <name type="common">western predatory mite</name>
    <dbReference type="NCBI Taxonomy" id="34638"/>
    <lineage>
        <taxon>Eukaryota</taxon>
        <taxon>Metazoa</taxon>
        <taxon>Ecdysozoa</taxon>
        <taxon>Arthropoda</taxon>
        <taxon>Chelicerata</taxon>
        <taxon>Arachnida</taxon>
        <taxon>Acari</taxon>
        <taxon>Parasitiformes</taxon>
        <taxon>Mesostigmata</taxon>
        <taxon>Gamasina</taxon>
        <taxon>Phytoseioidea</taxon>
        <taxon>Phytoseiidae</taxon>
        <taxon>Typhlodrominae</taxon>
        <taxon>Galendromus</taxon>
    </lineage>
</organism>
<feature type="compositionally biased region" description="Polar residues" evidence="1">
    <location>
        <begin position="84"/>
        <end position="97"/>
    </location>
</feature>
<dbReference type="InterPro" id="IPR036236">
    <property type="entry name" value="Znf_C2H2_sf"/>
</dbReference>
<proteinExistence type="predicted"/>
<feature type="region of interest" description="Disordered" evidence="1">
    <location>
        <begin position="796"/>
        <end position="862"/>
    </location>
</feature>
<feature type="domain" description="DZF" evidence="2">
    <location>
        <begin position="436"/>
        <end position="833"/>
    </location>
</feature>
<dbReference type="InterPro" id="IPR006561">
    <property type="entry name" value="DZF_dom"/>
</dbReference>
<dbReference type="FunFam" id="1.10.1410.40:FF:000001">
    <property type="entry name" value="interleukin enhancer-binding factor 3 isoform X1"/>
    <property type="match status" value="1"/>
</dbReference>
<dbReference type="Pfam" id="PF07528">
    <property type="entry name" value="DZF_N"/>
    <property type="match status" value="1"/>
</dbReference>
<dbReference type="PROSITE" id="PS00028">
    <property type="entry name" value="ZINC_FINGER_C2H2_1"/>
    <property type="match status" value="1"/>
</dbReference>
<dbReference type="Pfam" id="PF20965">
    <property type="entry name" value="DZF_C"/>
    <property type="match status" value="1"/>
</dbReference>
<protein>
    <submittedName>
        <fullName evidence="4">Zinc finger RNA-binding protein</fullName>
    </submittedName>
</protein>
<dbReference type="PROSITE" id="PS51703">
    <property type="entry name" value="DZF"/>
    <property type="match status" value="1"/>
</dbReference>
<dbReference type="PANTHER" id="PTHR45762:SF3">
    <property type="entry name" value="ZINC-FINGER PROTEIN AT 72D, ISOFORM B"/>
    <property type="match status" value="1"/>
</dbReference>
<dbReference type="SMART" id="SM00451">
    <property type="entry name" value="ZnF_U1"/>
    <property type="match status" value="3"/>
</dbReference>
<dbReference type="GeneID" id="100900449"/>
<dbReference type="FunFam" id="3.30.160.60:FF:002080">
    <property type="entry name" value="Zinc finger RNA-binding protein"/>
    <property type="match status" value="1"/>
</dbReference>
<keyword evidence="3" id="KW-1185">Reference proteome</keyword>
<dbReference type="Gene3D" id="3.30.460.10">
    <property type="entry name" value="Beta Polymerase, domain 2"/>
    <property type="match status" value="1"/>
</dbReference>
<dbReference type="Gene3D" id="3.30.160.60">
    <property type="entry name" value="Classic Zinc Finger"/>
    <property type="match status" value="3"/>
</dbReference>
<evidence type="ECO:0000313" key="4">
    <source>
        <dbReference type="RefSeq" id="XP_003742923.1"/>
    </source>
</evidence>
<evidence type="ECO:0000256" key="1">
    <source>
        <dbReference type="SAM" id="MobiDB-lite"/>
    </source>
</evidence>
<dbReference type="RefSeq" id="XP_003742923.1">
    <property type="nucleotide sequence ID" value="XM_003742875.2"/>
</dbReference>
<feature type="region of interest" description="Disordered" evidence="1">
    <location>
        <begin position="110"/>
        <end position="156"/>
    </location>
</feature>
<dbReference type="Gene3D" id="1.10.1410.40">
    <property type="match status" value="1"/>
</dbReference>
<sequence length="862" mass="94555">MSNSYFGFGGNQYGNNTGYGAASPPTGYGNPNQQQYQQQQMQSQRQYPGYDQSYQQQYPQQNQRYETPKPQASSYYQQGFGHQAESSHYSQQAPLAGKSYQSSLSSYNTLRTVTPSSNSAPAPTPKNYSVYSSQGSPYGSSAYQASASSHPNNKPVASAAANTWTAATIYSANLPPQAVGGGGLGRKSNMGGVKTRPKLPPKPQQLHYCEVCKISCAGPQTYKEHLEGQKHKKKEAAAKSAAASSSGTASHGTSLRCELCDVTCTGADAYAAHIRGAKHQKVVKLHTKLGKPIPSTDPVILSGTRVARKEGEDGGEEKKLTLQDIVDQDVQPVGQEYIEELRNTEGKVISFQCKLCDCKFSDPNAKEMHMKGRRHRLQYKKKVNPELVVDIKPSMRRGLPGRHFRDREDAEWNFNGPHDMLFAPWSRPRLPPPPPRSLMLMMGPPFRRPDTPDDRHILTKHTEIYPPDDELARIQTLVAYTEKALKGVSDKLAGSEEAEKTKDETVDAERKEASDADSGDLPPRQLRGVMRVGFLAKGLLLSGDTEVGLVVLSGDKPTKSLLLKVAELLPEQLERAAASDKASGEPGHDNKFTVTPDIDEASIFVRTVTADPQLTVKVTLTSPVMRDSDVKDSGSKDDDTAAESKAEAADVLNKERCLAALADLRHAKWFQARASSLQSCVMLVRIFRDLCRRVPTWHAMDMWPLELLIEKVLVSADMPLQPGDALRRVLEAIAYGIMLPGSSPGLHDPCEKAPTDALAHLSNQNREDMTASAQHALRLIAFRQIHKVLGMEPLPTPKFKTNFNRKRRLDNSSESGEADGKKDKKEEAIKKDLEVKGGSKVEVETVECAPVTDNATTSPVNN</sequence>
<dbReference type="GO" id="GO:0071011">
    <property type="term" value="C:precatalytic spliceosome"/>
    <property type="evidence" value="ECO:0007669"/>
    <property type="project" value="TreeGrafter"/>
</dbReference>
<dbReference type="Pfam" id="PF12874">
    <property type="entry name" value="zf-met"/>
    <property type="match status" value="3"/>
</dbReference>
<dbReference type="GO" id="GO:0003727">
    <property type="term" value="F:single-stranded RNA binding"/>
    <property type="evidence" value="ECO:0007669"/>
    <property type="project" value="TreeGrafter"/>
</dbReference>
<evidence type="ECO:0000313" key="3">
    <source>
        <dbReference type="Proteomes" id="UP000694867"/>
    </source>
</evidence>
<feature type="compositionally biased region" description="Low complexity" evidence="1">
    <location>
        <begin position="238"/>
        <end position="252"/>
    </location>
</feature>
<dbReference type="SMART" id="SM00355">
    <property type="entry name" value="ZnF_C2H2"/>
    <property type="match status" value="3"/>
</dbReference>
<feature type="compositionally biased region" description="Polar residues" evidence="1">
    <location>
        <begin position="853"/>
        <end position="862"/>
    </location>
</feature>
<dbReference type="SUPFAM" id="SSF57667">
    <property type="entry name" value="beta-beta-alpha zinc fingers"/>
    <property type="match status" value="3"/>
</dbReference>
<reference evidence="4" key="1">
    <citation type="submission" date="2025-08" db="UniProtKB">
        <authorList>
            <consortium name="RefSeq"/>
        </authorList>
    </citation>
    <scope>IDENTIFICATION</scope>
</reference>
<dbReference type="Proteomes" id="UP000694867">
    <property type="component" value="Unplaced"/>
</dbReference>
<gene>
    <name evidence="4" type="primary">LOC100900449</name>
</gene>
<feature type="region of interest" description="Disordered" evidence="1">
    <location>
        <begin position="1"/>
        <end position="97"/>
    </location>
</feature>
<dbReference type="InterPro" id="IPR049401">
    <property type="entry name" value="DZF_dom_N"/>
</dbReference>
<dbReference type="KEGG" id="goe:100900449"/>
<dbReference type="GO" id="GO:0008270">
    <property type="term" value="F:zinc ion binding"/>
    <property type="evidence" value="ECO:0007669"/>
    <property type="project" value="InterPro"/>
</dbReference>